<dbReference type="HOGENOM" id="CLU_197719_0_0_1"/>
<dbReference type="OMA" id="DYEYIHY"/>
<protein>
    <submittedName>
        <fullName evidence="1">Uncharacterized protein</fullName>
    </submittedName>
</protein>
<gene>
    <name evidence="1" type="ORF">PTRG_12065</name>
</gene>
<evidence type="ECO:0000313" key="1">
    <source>
        <dbReference type="EMBL" id="EDU46213.1"/>
    </source>
</evidence>
<evidence type="ECO:0000313" key="2">
    <source>
        <dbReference type="Proteomes" id="UP000001471"/>
    </source>
</evidence>
<dbReference type="InParanoid" id="B2WPZ7"/>
<organism evidence="1 2">
    <name type="scientific">Pyrenophora tritici-repentis (strain Pt-1C-BFP)</name>
    <name type="common">Wheat tan spot fungus</name>
    <name type="synonym">Drechslera tritici-repentis</name>
    <dbReference type="NCBI Taxonomy" id="426418"/>
    <lineage>
        <taxon>Eukaryota</taxon>
        <taxon>Fungi</taxon>
        <taxon>Dikarya</taxon>
        <taxon>Ascomycota</taxon>
        <taxon>Pezizomycotina</taxon>
        <taxon>Dothideomycetes</taxon>
        <taxon>Pleosporomycetidae</taxon>
        <taxon>Pleosporales</taxon>
        <taxon>Pleosporineae</taxon>
        <taxon>Pleosporaceae</taxon>
        <taxon>Pyrenophora</taxon>
    </lineage>
</organism>
<reference evidence="2" key="1">
    <citation type="journal article" date="2013" name="G3 (Bethesda)">
        <title>Comparative genomics of a plant-pathogenic fungus, Pyrenophora tritici-repentis, reveals transduplication and the impact of repeat elements on pathogenicity and population divergence.</title>
        <authorList>
            <person name="Manning V.A."/>
            <person name="Pandelova I."/>
            <person name="Dhillon B."/>
            <person name="Wilhelm L.J."/>
            <person name="Goodwin S.B."/>
            <person name="Berlin A.M."/>
            <person name="Figueroa M."/>
            <person name="Freitag M."/>
            <person name="Hane J.K."/>
            <person name="Henrissat B."/>
            <person name="Holman W.H."/>
            <person name="Kodira C.D."/>
            <person name="Martin J."/>
            <person name="Oliver R.P."/>
            <person name="Robbertse B."/>
            <person name="Schackwitz W."/>
            <person name="Schwartz D.C."/>
            <person name="Spatafora J.W."/>
            <person name="Turgeon B.G."/>
            <person name="Yandava C."/>
            <person name="Young S."/>
            <person name="Zhou S."/>
            <person name="Zeng Q."/>
            <person name="Grigoriev I.V."/>
            <person name="Ma L.-J."/>
            <person name="Ciuffetti L.M."/>
        </authorList>
    </citation>
    <scope>NUCLEOTIDE SEQUENCE [LARGE SCALE GENOMIC DNA]</scope>
    <source>
        <strain evidence="2">Pt-1C-BFP</strain>
    </source>
</reference>
<dbReference type="EMBL" id="DS231641">
    <property type="protein sequence ID" value="EDU46213.1"/>
    <property type="molecule type" value="Genomic_DNA"/>
</dbReference>
<sequence length="80" mass="9161">MPEKDQTTNGDYEYIHYHTFEAVDHDRSMSWEAGDGMVHVGVKVMKPQKTDIDARDVTLLEGQSVIVYEMKFRLAKKAAT</sequence>
<accession>B2WPZ7</accession>
<dbReference type="Proteomes" id="UP000001471">
    <property type="component" value="Unassembled WGS sequence"/>
</dbReference>
<dbReference type="eggNOG" id="ENOG502T6G5">
    <property type="taxonomic scope" value="Eukaryota"/>
</dbReference>
<proteinExistence type="predicted"/>
<dbReference type="AlphaFoldDB" id="B2WPZ7"/>
<name>B2WPZ7_PYRTR</name>